<proteinExistence type="predicted"/>
<dbReference type="Gene3D" id="3.50.50.60">
    <property type="entry name" value="FAD/NAD(P)-binding domain"/>
    <property type="match status" value="1"/>
</dbReference>
<dbReference type="GO" id="GO:0005737">
    <property type="term" value="C:cytoplasm"/>
    <property type="evidence" value="ECO:0007669"/>
    <property type="project" value="TreeGrafter"/>
</dbReference>
<dbReference type="Gene3D" id="3.30.9.10">
    <property type="entry name" value="D-Amino Acid Oxidase, subunit A, domain 2"/>
    <property type="match status" value="1"/>
</dbReference>
<organism evidence="3 4">
    <name type="scientific">Roseospira goensis</name>
    <dbReference type="NCBI Taxonomy" id="391922"/>
    <lineage>
        <taxon>Bacteria</taxon>
        <taxon>Pseudomonadati</taxon>
        <taxon>Pseudomonadota</taxon>
        <taxon>Alphaproteobacteria</taxon>
        <taxon>Rhodospirillales</taxon>
        <taxon>Rhodospirillaceae</taxon>
        <taxon>Roseospira</taxon>
    </lineage>
</organism>
<dbReference type="EMBL" id="JACIGI010000003">
    <property type="protein sequence ID" value="MBB4284743.1"/>
    <property type="molecule type" value="Genomic_DNA"/>
</dbReference>
<name>A0A7W6WJQ5_9PROT</name>
<protein>
    <submittedName>
        <fullName evidence="3">4-methylaminobutanoate oxidase (Formaldehyde-forming)</fullName>
        <ecNumber evidence="3">1.5.3.19</ecNumber>
    </submittedName>
</protein>
<reference evidence="3 4" key="1">
    <citation type="submission" date="2020-08" db="EMBL/GenBank/DDBJ databases">
        <title>Genome sequencing of Purple Non-Sulfur Bacteria from various extreme environments.</title>
        <authorList>
            <person name="Mayer M."/>
        </authorList>
    </citation>
    <scope>NUCLEOTIDE SEQUENCE [LARGE SCALE GENOMIC DNA]</scope>
    <source>
        <strain evidence="3 4">JA135</strain>
    </source>
</reference>
<dbReference type="Proteomes" id="UP000555728">
    <property type="component" value="Unassembled WGS sequence"/>
</dbReference>
<dbReference type="PANTHER" id="PTHR13847">
    <property type="entry name" value="SARCOSINE DEHYDROGENASE-RELATED"/>
    <property type="match status" value="1"/>
</dbReference>
<dbReference type="Pfam" id="PF01266">
    <property type="entry name" value="DAO"/>
    <property type="match status" value="1"/>
</dbReference>
<evidence type="ECO:0000313" key="4">
    <source>
        <dbReference type="Proteomes" id="UP000555728"/>
    </source>
</evidence>
<dbReference type="GO" id="GO:0102317">
    <property type="term" value="F:4-methylaminobutyrate oxidase (demethylating) activity"/>
    <property type="evidence" value="ECO:0007669"/>
    <property type="project" value="UniProtKB-EC"/>
</dbReference>
<feature type="domain" description="FAD dependent oxidoreductase" evidence="2">
    <location>
        <begin position="11"/>
        <end position="371"/>
    </location>
</feature>
<dbReference type="EC" id="1.5.3.19" evidence="3"/>
<sequence>MSGAVVPSTADVVVIGGGIWGSATAEALCRYHGADVVVLERESLSAATTSRGAALMPRARSTATLRAMVCETYAAIESLEAQLGEDLQLHRVGALHIATSEATRATQDAQVTAARAEGDRVEHPDSDTVAAMVPWLRPDADRAYAFFPDDGFIDPYKLGMAYAQAARRHGATLCQGVEVTGILRAGRRVVGVETTAGRIACATVVCAAGPWSALVGLWSGARLPLAPVRSHYWITAPNETLFPRDQVMVFAPDGRFYARPEVGGLLYGFRDRVCVAADPRDYPPDPSGFAFGHDDAGWESLNDALKGFRSFWDGLGDVPVAHYIAAASAYTPDGQFVIGPWPEIEGFVAVTGCSGAGIATSGGVGRAAAALAVGAEPPWDLSAFRPDRFGAVDPLDRAFLDRCAAARANKRSG</sequence>
<dbReference type="PANTHER" id="PTHR13847:SF287">
    <property type="entry name" value="FAD-DEPENDENT OXIDOREDUCTASE DOMAIN-CONTAINING PROTEIN 1"/>
    <property type="match status" value="1"/>
</dbReference>
<comment type="caution">
    <text evidence="3">The sequence shown here is derived from an EMBL/GenBank/DDBJ whole genome shotgun (WGS) entry which is preliminary data.</text>
</comment>
<keyword evidence="4" id="KW-1185">Reference proteome</keyword>
<gene>
    <name evidence="3" type="ORF">GGD88_000454</name>
</gene>
<dbReference type="InterPro" id="IPR036188">
    <property type="entry name" value="FAD/NAD-bd_sf"/>
</dbReference>
<dbReference type="RefSeq" id="WP_184431299.1">
    <property type="nucleotide sequence ID" value="NZ_JACIGI010000003.1"/>
</dbReference>
<evidence type="ECO:0000259" key="2">
    <source>
        <dbReference type="Pfam" id="PF01266"/>
    </source>
</evidence>
<evidence type="ECO:0000256" key="1">
    <source>
        <dbReference type="ARBA" id="ARBA00023002"/>
    </source>
</evidence>
<accession>A0A7W6WJQ5</accession>
<evidence type="ECO:0000313" key="3">
    <source>
        <dbReference type="EMBL" id="MBB4284743.1"/>
    </source>
</evidence>
<dbReference type="SUPFAM" id="SSF54373">
    <property type="entry name" value="FAD-linked reductases, C-terminal domain"/>
    <property type="match status" value="1"/>
</dbReference>
<dbReference type="SUPFAM" id="SSF51905">
    <property type="entry name" value="FAD/NAD(P)-binding domain"/>
    <property type="match status" value="1"/>
</dbReference>
<dbReference type="InterPro" id="IPR006076">
    <property type="entry name" value="FAD-dep_OxRdtase"/>
</dbReference>
<keyword evidence="1 3" id="KW-0560">Oxidoreductase</keyword>
<dbReference type="AlphaFoldDB" id="A0A7W6WJQ5"/>